<accession>D4M290</accession>
<feature type="region of interest" description="Disordered" evidence="1">
    <location>
        <begin position="165"/>
        <end position="215"/>
    </location>
</feature>
<dbReference type="HOGENOM" id="CLU_041003_0_0_9"/>
<evidence type="ECO:0000313" key="3">
    <source>
        <dbReference type="Proteomes" id="UP000008956"/>
    </source>
</evidence>
<reference evidence="2 3" key="1">
    <citation type="submission" date="2010-03" db="EMBL/GenBank/DDBJ databases">
        <title>The genome sequence of Ruminococcus torques L2-14.</title>
        <authorList>
            <consortium name="metaHIT consortium -- http://www.metahit.eu/"/>
            <person name="Pajon A."/>
            <person name="Turner K."/>
            <person name="Parkhill J."/>
            <person name="Duncan S."/>
            <person name="Flint H."/>
        </authorList>
    </citation>
    <scope>NUCLEOTIDE SEQUENCE [LARGE SCALE GENOMIC DNA]</scope>
    <source>
        <strain evidence="2 3">L2-14</strain>
    </source>
</reference>
<name>D4M290_9FIRM</name>
<evidence type="ECO:0000313" key="2">
    <source>
        <dbReference type="EMBL" id="CBL25352.1"/>
    </source>
</evidence>
<dbReference type="PATRIC" id="fig|657313.3.peg.294"/>
<feature type="compositionally biased region" description="Low complexity" evidence="1">
    <location>
        <begin position="165"/>
        <end position="187"/>
    </location>
</feature>
<proteinExistence type="predicted"/>
<evidence type="ECO:0000256" key="1">
    <source>
        <dbReference type="SAM" id="MobiDB-lite"/>
    </source>
</evidence>
<dbReference type="Proteomes" id="UP000008956">
    <property type="component" value="Chromosome"/>
</dbReference>
<feature type="compositionally biased region" description="Basic and acidic residues" evidence="1">
    <location>
        <begin position="189"/>
        <end position="210"/>
    </location>
</feature>
<organism evidence="2 3">
    <name type="scientific">[Ruminococcus] torques L2-14</name>
    <dbReference type="NCBI Taxonomy" id="657313"/>
    <lineage>
        <taxon>Bacteria</taxon>
        <taxon>Bacillati</taxon>
        <taxon>Bacillota</taxon>
        <taxon>Clostridia</taxon>
        <taxon>Lachnospirales</taxon>
        <taxon>Lachnospiraceae</taxon>
        <taxon>Mediterraneibacter</taxon>
    </lineage>
</organism>
<sequence>MNPGSYYLYEYESCCRRRNLGFLQISSHNYSYLLTLHVKNLPIVPGEQLEVYAFILENQTLTGSPVALLQCSGQNLSTQLVISGERFPHKRTLKHIDGFIIFSITQNRSQHWIASAVPLPDFYSFSDCSLSTEESLSSEPENPSLSEESLITEDTVSKTVSEAALSDASIDAASTEEVPTEVTPTEETPTEKTPTEKTPTEKTPTEKTPTEDASIQARKITHAEISTLPRRFWPLANNSFLLHGCHNYHHLLLIKEKDHLWLGVPGLYDPREAHMANLFGFPQFTSSYISILGLTEDECENSESFGHWCRYLM</sequence>
<dbReference type="STRING" id="33039.ERS852502_02388"/>
<protein>
    <submittedName>
        <fullName evidence="2">Uncharacterized protein</fullName>
    </submittedName>
</protein>
<gene>
    <name evidence="2" type="ORF">RTO_06130</name>
</gene>
<dbReference type="EMBL" id="FP929055">
    <property type="protein sequence ID" value="CBL25352.1"/>
    <property type="molecule type" value="Genomic_DNA"/>
</dbReference>
<reference evidence="2 3" key="2">
    <citation type="submission" date="2010-03" db="EMBL/GenBank/DDBJ databases">
        <authorList>
            <person name="Pajon A."/>
        </authorList>
    </citation>
    <scope>NUCLEOTIDE SEQUENCE [LARGE SCALE GENOMIC DNA]</scope>
    <source>
        <strain evidence="2 3">L2-14</strain>
    </source>
</reference>
<dbReference type="KEGG" id="rto:RTO_06130"/>
<dbReference type="AlphaFoldDB" id="D4M290"/>